<dbReference type="SUPFAM" id="SSF158472">
    <property type="entry name" value="HAMP domain-like"/>
    <property type="match status" value="1"/>
</dbReference>
<dbReference type="GO" id="GO:0005886">
    <property type="term" value="C:plasma membrane"/>
    <property type="evidence" value="ECO:0007669"/>
    <property type="project" value="UniProtKB-SubCell"/>
</dbReference>
<keyword evidence="6 12" id="KW-0812">Transmembrane</keyword>
<dbReference type="PANTHER" id="PTHR45436:SF5">
    <property type="entry name" value="SENSOR HISTIDINE KINASE TRCS"/>
    <property type="match status" value="1"/>
</dbReference>
<dbReference type="PROSITE" id="PS50885">
    <property type="entry name" value="HAMP"/>
    <property type="match status" value="1"/>
</dbReference>
<dbReference type="KEGG" id="bsol:FSW04_16110"/>
<keyword evidence="4" id="KW-0597">Phosphoprotein</keyword>
<dbReference type="Gene3D" id="6.10.340.10">
    <property type="match status" value="1"/>
</dbReference>
<keyword evidence="16" id="KW-1185">Reference proteome</keyword>
<dbReference type="PANTHER" id="PTHR45436">
    <property type="entry name" value="SENSOR HISTIDINE KINASE YKOH"/>
    <property type="match status" value="1"/>
</dbReference>
<dbReference type="InterPro" id="IPR050428">
    <property type="entry name" value="TCS_sensor_his_kinase"/>
</dbReference>
<dbReference type="OrthoDB" id="9786919at2"/>
<dbReference type="SMART" id="SM00304">
    <property type="entry name" value="HAMP"/>
    <property type="match status" value="1"/>
</dbReference>
<evidence type="ECO:0000256" key="8">
    <source>
        <dbReference type="ARBA" id="ARBA00022989"/>
    </source>
</evidence>
<dbReference type="EMBL" id="CP042430">
    <property type="protein sequence ID" value="QEC48946.1"/>
    <property type="molecule type" value="Genomic_DNA"/>
</dbReference>
<dbReference type="SMART" id="SM00388">
    <property type="entry name" value="HisKA"/>
    <property type="match status" value="1"/>
</dbReference>
<evidence type="ECO:0000256" key="4">
    <source>
        <dbReference type="ARBA" id="ARBA00022553"/>
    </source>
</evidence>
<evidence type="ECO:0000256" key="10">
    <source>
        <dbReference type="ARBA" id="ARBA00023136"/>
    </source>
</evidence>
<evidence type="ECO:0000256" key="11">
    <source>
        <dbReference type="SAM" id="MobiDB-lite"/>
    </source>
</evidence>
<feature type="transmembrane region" description="Helical" evidence="12">
    <location>
        <begin position="166"/>
        <end position="186"/>
    </location>
</feature>
<dbReference type="PRINTS" id="PR00344">
    <property type="entry name" value="BCTRLSENSOR"/>
</dbReference>
<dbReference type="SUPFAM" id="SSF55874">
    <property type="entry name" value="ATPase domain of HSP90 chaperone/DNA topoisomerase II/histidine kinase"/>
    <property type="match status" value="1"/>
</dbReference>
<evidence type="ECO:0000256" key="9">
    <source>
        <dbReference type="ARBA" id="ARBA00023012"/>
    </source>
</evidence>
<feature type="domain" description="HAMP" evidence="14">
    <location>
        <begin position="188"/>
        <end position="242"/>
    </location>
</feature>
<keyword evidence="7 15" id="KW-0418">Kinase</keyword>
<evidence type="ECO:0000313" key="16">
    <source>
        <dbReference type="Proteomes" id="UP000321805"/>
    </source>
</evidence>
<dbReference type="InterPro" id="IPR036097">
    <property type="entry name" value="HisK_dim/P_sf"/>
</dbReference>
<dbReference type="InterPro" id="IPR003594">
    <property type="entry name" value="HATPase_dom"/>
</dbReference>
<dbReference type="InterPro" id="IPR004358">
    <property type="entry name" value="Sig_transdc_His_kin-like_C"/>
</dbReference>
<evidence type="ECO:0000256" key="5">
    <source>
        <dbReference type="ARBA" id="ARBA00022679"/>
    </source>
</evidence>
<dbReference type="InterPro" id="IPR003660">
    <property type="entry name" value="HAMP_dom"/>
</dbReference>
<name>A0A5B8U766_9ACTN</name>
<organism evidence="15 16">
    <name type="scientific">Baekduia soli</name>
    <dbReference type="NCBI Taxonomy" id="496014"/>
    <lineage>
        <taxon>Bacteria</taxon>
        <taxon>Bacillati</taxon>
        <taxon>Actinomycetota</taxon>
        <taxon>Thermoleophilia</taxon>
        <taxon>Solirubrobacterales</taxon>
        <taxon>Baekduiaceae</taxon>
        <taxon>Baekduia</taxon>
    </lineage>
</organism>
<dbReference type="Pfam" id="PF02518">
    <property type="entry name" value="HATPase_c"/>
    <property type="match status" value="1"/>
</dbReference>
<accession>A0A5B8U766</accession>
<comment type="subcellular location">
    <subcellularLocation>
        <location evidence="2">Cell membrane</location>
    </subcellularLocation>
</comment>
<evidence type="ECO:0000259" key="14">
    <source>
        <dbReference type="PROSITE" id="PS50885"/>
    </source>
</evidence>
<feature type="domain" description="Histidine kinase" evidence="13">
    <location>
        <begin position="257"/>
        <end position="465"/>
    </location>
</feature>
<dbReference type="InterPro" id="IPR005467">
    <property type="entry name" value="His_kinase_dom"/>
</dbReference>
<dbReference type="Pfam" id="PF00672">
    <property type="entry name" value="HAMP"/>
    <property type="match status" value="1"/>
</dbReference>
<evidence type="ECO:0000313" key="15">
    <source>
        <dbReference type="EMBL" id="QEC48946.1"/>
    </source>
</evidence>
<evidence type="ECO:0000256" key="1">
    <source>
        <dbReference type="ARBA" id="ARBA00000085"/>
    </source>
</evidence>
<dbReference type="CDD" id="cd00075">
    <property type="entry name" value="HATPase"/>
    <property type="match status" value="1"/>
</dbReference>
<keyword evidence="5" id="KW-0808">Transferase</keyword>
<protein>
    <recommendedName>
        <fullName evidence="3">histidine kinase</fullName>
        <ecNumber evidence="3">2.7.13.3</ecNumber>
    </recommendedName>
</protein>
<keyword evidence="8 12" id="KW-1133">Transmembrane helix</keyword>
<gene>
    <name evidence="15" type="ORF">FSW04_16110</name>
</gene>
<dbReference type="SMART" id="SM00387">
    <property type="entry name" value="HATPase_c"/>
    <property type="match status" value="1"/>
</dbReference>
<dbReference type="InterPro" id="IPR036890">
    <property type="entry name" value="HATPase_C_sf"/>
</dbReference>
<dbReference type="PROSITE" id="PS50109">
    <property type="entry name" value="HIS_KIN"/>
    <property type="match status" value="1"/>
</dbReference>
<dbReference type="Proteomes" id="UP000321805">
    <property type="component" value="Chromosome"/>
</dbReference>
<keyword evidence="10 12" id="KW-0472">Membrane</keyword>
<dbReference type="GO" id="GO:0000155">
    <property type="term" value="F:phosphorelay sensor kinase activity"/>
    <property type="evidence" value="ECO:0007669"/>
    <property type="project" value="InterPro"/>
</dbReference>
<dbReference type="EC" id="2.7.13.3" evidence="3"/>
<dbReference type="Pfam" id="PF00512">
    <property type="entry name" value="HisKA"/>
    <property type="match status" value="1"/>
</dbReference>
<evidence type="ECO:0000256" key="7">
    <source>
        <dbReference type="ARBA" id="ARBA00022777"/>
    </source>
</evidence>
<keyword evidence="9" id="KW-0902">Two-component regulatory system</keyword>
<evidence type="ECO:0000259" key="13">
    <source>
        <dbReference type="PROSITE" id="PS50109"/>
    </source>
</evidence>
<evidence type="ECO:0000256" key="3">
    <source>
        <dbReference type="ARBA" id="ARBA00012438"/>
    </source>
</evidence>
<dbReference type="CDD" id="cd06225">
    <property type="entry name" value="HAMP"/>
    <property type="match status" value="1"/>
</dbReference>
<proteinExistence type="predicted"/>
<sequence>MPLLHSLSIRWRLALLTGGLTFLVLCGFALVIGQLTASRIRSDFNNEMAAAVDDLRDQLQLDYDSGDIVVGNSIATYAAPNHAVIRVLKADSGTIIAETRHAPNFGLPGIAVNRTDTVNGYRVETRNTTLKIVNPPRGATFPPIPVTVQYAREISDVEATVSRVRLFLLLGVLGGSGIALALGLMLSRRALAPIARLTQTARDIGATRDPSRRVPIPGTEDEVAVLAQTLDEMLQALESSRAETEALLVRQRQFVADASHELRTPLTSVLANLELLCEVLEGERGEAARSALRSTQRMRRLVGDLLLLARADADRDVPHEPTDLAAVVIDAAAELQPVAVDHLLGVETSGAAMVDGARDELHRMALNLLQNAVQHTPPGTLVTAAVRRDGDHVTLTVSDDGPGIPPELRESAFERFVRGEGDRGGSVGLGLSIVRAVARTHGGDVVLESPPTGGARFVVTLPSLARSGEAPDGPVAPLAVRRPAGSAAR</sequence>
<dbReference type="RefSeq" id="WP_146921049.1">
    <property type="nucleotide sequence ID" value="NZ_CP042430.1"/>
</dbReference>
<dbReference type="SUPFAM" id="SSF47384">
    <property type="entry name" value="Homodimeric domain of signal transducing histidine kinase"/>
    <property type="match status" value="1"/>
</dbReference>
<dbReference type="AlphaFoldDB" id="A0A5B8U766"/>
<comment type="catalytic activity">
    <reaction evidence="1">
        <text>ATP + protein L-histidine = ADP + protein N-phospho-L-histidine.</text>
        <dbReference type="EC" id="2.7.13.3"/>
    </reaction>
</comment>
<dbReference type="InterPro" id="IPR003661">
    <property type="entry name" value="HisK_dim/P_dom"/>
</dbReference>
<evidence type="ECO:0000256" key="12">
    <source>
        <dbReference type="SAM" id="Phobius"/>
    </source>
</evidence>
<evidence type="ECO:0000256" key="6">
    <source>
        <dbReference type="ARBA" id="ARBA00022692"/>
    </source>
</evidence>
<dbReference type="Gene3D" id="1.10.287.130">
    <property type="match status" value="1"/>
</dbReference>
<dbReference type="FunFam" id="1.10.287.130:FF:000001">
    <property type="entry name" value="Two-component sensor histidine kinase"/>
    <property type="match status" value="1"/>
</dbReference>
<dbReference type="Gene3D" id="3.30.565.10">
    <property type="entry name" value="Histidine kinase-like ATPase, C-terminal domain"/>
    <property type="match status" value="1"/>
</dbReference>
<feature type="region of interest" description="Disordered" evidence="11">
    <location>
        <begin position="466"/>
        <end position="489"/>
    </location>
</feature>
<reference evidence="15 16" key="1">
    <citation type="journal article" date="2018" name="J. Microbiol.">
        <title>Baekduia soli gen. nov., sp. nov., a novel bacterium isolated from the soil of Baekdu Mountain and proposal of a novel family name, Baekduiaceae fam. nov.</title>
        <authorList>
            <person name="An D.S."/>
            <person name="Siddiqi M.Z."/>
            <person name="Kim K.H."/>
            <person name="Yu H.S."/>
            <person name="Im W.T."/>
        </authorList>
    </citation>
    <scope>NUCLEOTIDE SEQUENCE [LARGE SCALE GENOMIC DNA]</scope>
    <source>
        <strain evidence="15 16">BR7-21</strain>
    </source>
</reference>
<dbReference type="CDD" id="cd00082">
    <property type="entry name" value="HisKA"/>
    <property type="match status" value="1"/>
</dbReference>
<evidence type="ECO:0000256" key="2">
    <source>
        <dbReference type="ARBA" id="ARBA00004236"/>
    </source>
</evidence>